<dbReference type="SUPFAM" id="SSF58113">
    <property type="entry name" value="Apolipoprotein A-I"/>
    <property type="match status" value="1"/>
</dbReference>
<name>A0A2B4RF59_STYPI</name>
<dbReference type="STRING" id="50429.A0A2B4RF59"/>
<dbReference type="Gene3D" id="1.10.510.10">
    <property type="entry name" value="Transferase(Phosphotransferase) domain 1"/>
    <property type="match status" value="2"/>
</dbReference>
<dbReference type="GO" id="GO:0005886">
    <property type="term" value="C:plasma membrane"/>
    <property type="evidence" value="ECO:0007669"/>
    <property type="project" value="TreeGrafter"/>
</dbReference>
<organism evidence="3 4">
    <name type="scientific">Stylophora pistillata</name>
    <name type="common">Smooth cauliflower coral</name>
    <dbReference type="NCBI Taxonomy" id="50429"/>
    <lineage>
        <taxon>Eukaryota</taxon>
        <taxon>Metazoa</taxon>
        <taxon>Cnidaria</taxon>
        <taxon>Anthozoa</taxon>
        <taxon>Hexacorallia</taxon>
        <taxon>Scleractinia</taxon>
        <taxon>Astrocoeniina</taxon>
        <taxon>Pocilloporidae</taxon>
        <taxon>Stylophora</taxon>
    </lineage>
</organism>
<dbReference type="InterPro" id="IPR041249">
    <property type="entry name" value="HEPN_DZIP3"/>
</dbReference>
<dbReference type="OrthoDB" id="5978482at2759"/>
<protein>
    <submittedName>
        <fullName evidence="3">Tyrosine-protein kinase transforming protein Fes</fullName>
    </submittedName>
</protein>
<dbReference type="PANTHER" id="PTHR24416:SF631">
    <property type="entry name" value="SERINE_THREONINE_TYROSINE KINASE 1"/>
    <property type="match status" value="1"/>
</dbReference>
<dbReference type="Proteomes" id="UP000225706">
    <property type="component" value="Unassembled WGS sequence"/>
</dbReference>
<feature type="region of interest" description="Disordered" evidence="1">
    <location>
        <begin position="318"/>
        <end position="385"/>
    </location>
</feature>
<dbReference type="GO" id="GO:0043235">
    <property type="term" value="C:receptor complex"/>
    <property type="evidence" value="ECO:0007669"/>
    <property type="project" value="TreeGrafter"/>
</dbReference>
<dbReference type="PROSITE" id="PS50011">
    <property type="entry name" value="PROTEIN_KINASE_DOM"/>
    <property type="match status" value="2"/>
</dbReference>
<feature type="domain" description="Protein kinase" evidence="2">
    <location>
        <begin position="796"/>
        <end position="1069"/>
    </location>
</feature>
<feature type="compositionally biased region" description="Polar residues" evidence="1">
    <location>
        <begin position="318"/>
        <end position="330"/>
    </location>
</feature>
<keyword evidence="3" id="KW-0418">Kinase</keyword>
<evidence type="ECO:0000313" key="3">
    <source>
        <dbReference type="EMBL" id="PFX16251.1"/>
    </source>
</evidence>
<evidence type="ECO:0000313" key="4">
    <source>
        <dbReference type="Proteomes" id="UP000225706"/>
    </source>
</evidence>
<dbReference type="Pfam" id="PF18738">
    <property type="entry name" value="HEPN_DZIP3"/>
    <property type="match status" value="1"/>
</dbReference>
<dbReference type="InterPro" id="IPR011009">
    <property type="entry name" value="Kinase-like_dom_sf"/>
</dbReference>
<dbReference type="GO" id="GO:0005524">
    <property type="term" value="F:ATP binding"/>
    <property type="evidence" value="ECO:0007669"/>
    <property type="project" value="InterPro"/>
</dbReference>
<dbReference type="InterPro" id="IPR001245">
    <property type="entry name" value="Ser-Thr/Tyr_kinase_cat_dom"/>
</dbReference>
<dbReference type="Pfam" id="PF07714">
    <property type="entry name" value="PK_Tyr_Ser-Thr"/>
    <property type="match status" value="2"/>
</dbReference>
<dbReference type="PRINTS" id="PR00109">
    <property type="entry name" value="TYRKINASE"/>
</dbReference>
<feature type="compositionally biased region" description="Polar residues" evidence="1">
    <location>
        <begin position="349"/>
        <end position="358"/>
    </location>
</feature>
<gene>
    <name evidence="3" type="primary">V-FES</name>
    <name evidence="3" type="ORF">AWC38_SpisGene19487</name>
</gene>
<keyword evidence="4" id="KW-1185">Reference proteome</keyword>
<proteinExistence type="predicted"/>
<evidence type="ECO:0000256" key="1">
    <source>
        <dbReference type="SAM" id="MobiDB-lite"/>
    </source>
</evidence>
<feature type="domain" description="Protein kinase" evidence="2">
    <location>
        <begin position="1060"/>
        <end position="1314"/>
    </location>
</feature>
<feature type="region of interest" description="Disordered" evidence="1">
    <location>
        <begin position="1071"/>
        <end position="1102"/>
    </location>
</feature>
<dbReference type="InterPro" id="IPR000719">
    <property type="entry name" value="Prot_kinase_dom"/>
</dbReference>
<dbReference type="InterPro" id="IPR050122">
    <property type="entry name" value="RTK"/>
</dbReference>
<feature type="compositionally biased region" description="Basic and acidic residues" evidence="1">
    <location>
        <begin position="331"/>
        <end position="345"/>
    </location>
</feature>
<sequence>MASSVSTDETTNYARLCRLLVDKGSKALRDTFDGIHPPADLHKVLTQPPHNATLNTLKTKKIINSSQWGDLFPAVQSSVSSKRFDVTLLMVLLRNICRLAQPATGWDNLPPDSDKSKEANIARIKYYRNTVYGHASQASVDYATFNSCWTAISNAITGLVGEKYEADMENLRVGSMDPVSEEHYKKLLREWKKDEDSVKERLEEIDENVRKGLEQIKGDMGKELEQIKGDMGKGLEQIKGDMGNIGEKLENFMYRTEEMEDEEPRAGNNVNNFDVQVYVSLPITTAMPPNPGLQPRKDLEFFGHDYPGQVIHQVQNLPGSPRLSLSSQNEDNTRQHENQRCENKDSPPVNGTSASTDVESPGYDYPSLVAVTQPPQHRPPLPSLPIENEEDTYYLSLKWQNEDPLPGNGIFVSTGDSDEANSFLENVEQAIKEFDSMNGTTKDEREQCILQLVLPNLEEKWKKSSTNRRKIYIDLVQIGCSRTSPNTVRHSLRQLLRLMLLDNLESGDYNLLGLESIIRLSISSPDAVFKEEGHQERLLRLSVYSQTLALLIIQKCQKWLSSDDITRELLQLRGHLGKSYNQTKDLFHYSMEFITQAIRFLAQKRKKFEKSDVMAFLKECKESFDPHYAGNGELTFIQILKSPKSNKRKWFALHCVIWYLYFKTYNEDTNHRLQTDRQSVLLLRSVIEAYSVGDGKKRSGNDWKFFVLAGSVLSDITMNNINRENRIDACTCLLNLVKKGVWRGILEPLSRQVLLSPDSYVRSLMADALCTEDNSCCAITEGHHIDHLVTKFPALEVNNEIISRSDRCFVIKAVFSGREAVLKVMYVTNQNVRGRMPSDCQQANLRFIREAYFLSRIQRHPNFPILLSYNTETLPYHLITEYESQGNLLQLLQRAHDQHSRLEENLLLQMLINIADALRYLEKLHLVHRSVMAKNVLVGDDNVCRLSGLHSLRPTDWGPLTEAEDVNDDLPLKWKAPECLLEHHYSTASDVWAFGVVMYEVLTLGYSPFGNLSDKDVYNYVTMGGTPPLGAYFEDNENNLMKQCWERKRSERISFPKLSSRLKKMNAELKTAGVARRKSRPDLQPSLANPKVTAEREDDASYTMRKESSRVVEKITAKDILYHEPLKKLSHPNISISLFWTKSSPEIEIISMRCDLGNLKDYVISGRKGGSCERGDLFIFLSQVASALNYLHTEHIVHGNLRAEHVNVVSSKQVQITHLGRSKRLSTRPDEETSKGCWEKAYMPPDSTRWRAPEVISKGRYSHASDAWSFGVLAWELFAAFSFSENFTERMLPHHNLPDHEVTSCTVFLNTAGE</sequence>
<keyword evidence="3" id="KW-0808">Transferase</keyword>
<dbReference type="GO" id="GO:0004714">
    <property type="term" value="F:transmembrane receptor protein tyrosine kinase activity"/>
    <property type="evidence" value="ECO:0007669"/>
    <property type="project" value="TreeGrafter"/>
</dbReference>
<reference evidence="4" key="1">
    <citation type="journal article" date="2017" name="bioRxiv">
        <title>Comparative analysis of the genomes of Stylophora pistillata and Acropora digitifera provides evidence for extensive differences between species of corals.</title>
        <authorList>
            <person name="Voolstra C.R."/>
            <person name="Li Y."/>
            <person name="Liew Y.J."/>
            <person name="Baumgarten S."/>
            <person name="Zoccola D."/>
            <person name="Flot J.-F."/>
            <person name="Tambutte S."/>
            <person name="Allemand D."/>
            <person name="Aranda M."/>
        </authorList>
    </citation>
    <scope>NUCLEOTIDE SEQUENCE [LARGE SCALE GENOMIC DNA]</scope>
</reference>
<dbReference type="PANTHER" id="PTHR24416">
    <property type="entry name" value="TYROSINE-PROTEIN KINASE RECEPTOR"/>
    <property type="match status" value="1"/>
</dbReference>
<comment type="caution">
    <text evidence="3">The sequence shown here is derived from an EMBL/GenBank/DDBJ whole genome shotgun (WGS) entry which is preliminary data.</text>
</comment>
<evidence type="ECO:0000259" key="2">
    <source>
        <dbReference type="PROSITE" id="PS50011"/>
    </source>
</evidence>
<dbReference type="EMBL" id="LSMT01000561">
    <property type="protein sequence ID" value="PFX16251.1"/>
    <property type="molecule type" value="Genomic_DNA"/>
</dbReference>
<dbReference type="GO" id="GO:0007169">
    <property type="term" value="P:cell surface receptor protein tyrosine kinase signaling pathway"/>
    <property type="evidence" value="ECO:0007669"/>
    <property type="project" value="TreeGrafter"/>
</dbReference>
<dbReference type="SUPFAM" id="SSF56112">
    <property type="entry name" value="Protein kinase-like (PK-like)"/>
    <property type="match status" value="2"/>
</dbReference>
<accession>A0A2B4RF59</accession>